<dbReference type="PANTHER" id="PTHR43861:SF1">
    <property type="entry name" value="TRANS-ACONITATE 2-METHYLTRANSFERASE"/>
    <property type="match status" value="1"/>
</dbReference>
<dbReference type="GO" id="GO:0008168">
    <property type="term" value="F:methyltransferase activity"/>
    <property type="evidence" value="ECO:0007669"/>
    <property type="project" value="UniProtKB-KW"/>
</dbReference>
<proteinExistence type="predicted"/>
<keyword evidence="2 4" id="KW-0808">Transferase</keyword>
<dbReference type="CDD" id="cd02440">
    <property type="entry name" value="AdoMet_MTases"/>
    <property type="match status" value="1"/>
</dbReference>
<organism evidence="4 5">
    <name type="scientific">Saltatorellus ferox</name>
    <dbReference type="NCBI Taxonomy" id="2528018"/>
    <lineage>
        <taxon>Bacteria</taxon>
        <taxon>Pseudomonadati</taxon>
        <taxon>Planctomycetota</taxon>
        <taxon>Planctomycetia</taxon>
        <taxon>Planctomycetia incertae sedis</taxon>
        <taxon>Saltatorellus</taxon>
    </lineage>
</organism>
<dbReference type="GO" id="GO:0032259">
    <property type="term" value="P:methylation"/>
    <property type="evidence" value="ECO:0007669"/>
    <property type="project" value="UniProtKB-KW"/>
</dbReference>
<dbReference type="SUPFAM" id="SSF53335">
    <property type="entry name" value="S-adenosyl-L-methionine-dependent methyltransferases"/>
    <property type="match status" value="1"/>
</dbReference>
<dbReference type="Pfam" id="PF13649">
    <property type="entry name" value="Methyltransf_25"/>
    <property type="match status" value="1"/>
</dbReference>
<dbReference type="AlphaFoldDB" id="A0A518EPV7"/>
<protein>
    <submittedName>
        <fullName evidence="4">Mg-protoporphyrin IX methyl transferase</fullName>
    </submittedName>
</protein>
<dbReference type="PANTHER" id="PTHR43861">
    <property type="entry name" value="TRANS-ACONITATE 2-METHYLTRANSFERASE-RELATED"/>
    <property type="match status" value="1"/>
</dbReference>
<accession>A0A518EPV7</accession>
<dbReference type="InterPro" id="IPR029063">
    <property type="entry name" value="SAM-dependent_MTases_sf"/>
</dbReference>
<gene>
    <name evidence="4" type="ORF">Poly30_16290</name>
</gene>
<sequence>MDLYRLAAPIYDLATLAWSGGAIWRTRAHALEHAKPGKTFFVPGTGTGRLALEAAGRGARTLAIDHSPAMLARARRRLARDRARRGPGAPAIELELREQSLAELEAPEGFDVVAAEHFLNVFRPDTMPAVRDRLIELTKPGGVFAIADFTPLRTDRARPARAAQALHHVIPLGGCSLLTRNAMHPIYDHGADLADRADLQLEACIDEPSFWIGPRWFRAWTFRKLGERPWVSR</sequence>
<dbReference type="Proteomes" id="UP000320390">
    <property type="component" value="Chromosome"/>
</dbReference>
<reference evidence="4 5" key="1">
    <citation type="submission" date="2019-02" db="EMBL/GenBank/DDBJ databases">
        <title>Deep-cultivation of Planctomycetes and their phenomic and genomic characterization uncovers novel biology.</title>
        <authorList>
            <person name="Wiegand S."/>
            <person name="Jogler M."/>
            <person name="Boedeker C."/>
            <person name="Pinto D."/>
            <person name="Vollmers J."/>
            <person name="Rivas-Marin E."/>
            <person name="Kohn T."/>
            <person name="Peeters S.H."/>
            <person name="Heuer A."/>
            <person name="Rast P."/>
            <person name="Oberbeckmann S."/>
            <person name="Bunk B."/>
            <person name="Jeske O."/>
            <person name="Meyerdierks A."/>
            <person name="Storesund J.E."/>
            <person name="Kallscheuer N."/>
            <person name="Luecker S."/>
            <person name="Lage O.M."/>
            <person name="Pohl T."/>
            <person name="Merkel B.J."/>
            <person name="Hornburger P."/>
            <person name="Mueller R.-W."/>
            <person name="Bruemmer F."/>
            <person name="Labrenz M."/>
            <person name="Spormann A.M."/>
            <person name="Op den Camp H."/>
            <person name="Overmann J."/>
            <person name="Amann R."/>
            <person name="Jetten M.S.M."/>
            <person name="Mascher T."/>
            <person name="Medema M.H."/>
            <person name="Devos D.P."/>
            <person name="Kaster A.-K."/>
            <person name="Ovreas L."/>
            <person name="Rohde M."/>
            <person name="Galperin M.Y."/>
            <person name="Jogler C."/>
        </authorList>
    </citation>
    <scope>NUCLEOTIDE SEQUENCE [LARGE SCALE GENOMIC DNA]</scope>
    <source>
        <strain evidence="4 5">Poly30</strain>
    </source>
</reference>
<dbReference type="InterPro" id="IPR041698">
    <property type="entry name" value="Methyltransf_25"/>
</dbReference>
<evidence type="ECO:0000259" key="3">
    <source>
        <dbReference type="Pfam" id="PF13649"/>
    </source>
</evidence>
<evidence type="ECO:0000313" key="4">
    <source>
        <dbReference type="EMBL" id="QDV06124.1"/>
    </source>
</evidence>
<evidence type="ECO:0000256" key="1">
    <source>
        <dbReference type="ARBA" id="ARBA00022603"/>
    </source>
</evidence>
<dbReference type="EMBL" id="CP036434">
    <property type="protein sequence ID" value="QDV06124.1"/>
    <property type="molecule type" value="Genomic_DNA"/>
</dbReference>
<name>A0A518EPV7_9BACT</name>
<keyword evidence="5" id="KW-1185">Reference proteome</keyword>
<evidence type="ECO:0000313" key="5">
    <source>
        <dbReference type="Proteomes" id="UP000320390"/>
    </source>
</evidence>
<dbReference type="Gene3D" id="3.40.50.150">
    <property type="entry name" value="Vaccinia Virus protein VP39"/>
    <property type="match status" value="1"/>
</dbReference>
<evidence type="ECO:0000256" key="2">
    <source>
        <dbReference type="ARBA" id="ARBA00022679"/>
    </source>
</evidence>
<feature type="domain" description="Methyltransferase" evidence="3">
    <location>
        <begin position="44"/>
        <end position="142"/>
    </location>
</feature>
<keyword evidence="1" id="KW-0489">Methyltransferase</keyword>